<dbReference type="Gene3D" id="3.90.850.10">
    <property type="entry name" value="Fumarylacetoacetase-like, C-terminal domain"/>
    <property type="match status" value="1"/>
</dbReference>
<organism evidence="3 4">
    <name type="scientific">Sphingomonas glacialis</name>
    <dbReference type="NCBI Taxonomy" id="658225"/>
    <lineage>
        <taxon>Bacteria</taxon>
        <taxon>Pseudomonadati</taxon>
        <taxon>Pseudomonadota</taxon>
        <taxon>Alphaproteobacteria</taxon>
        <taxon>Sphingomonadales</taxon>
        <taxon>Sphingomonadaceae</taxon>
        <taxon>Sphingomonas</taxon>
    </lineage>
</organism>
<reference evidence="3 4" key="1">
    <citation type="journal article" date="2019" name="Environ. Microbiol.">
        <title>Species interactions and distinct microbial communities in high Arctic permafrost affected cryosols are associated with the CH4 and CO2 gas fluxes.</title>
        <authorList>
            <person name="Altshuler I."/>
            <person name="Hamel J."/>
            <person name="Turney S."/>
            <person name="Magnuson E."/>
            <person name="Levesque R."/>
            <person name="Greer C."/>
            <person name="Whyte L.G."/>
        </authorList>
    </citation>
    <scope>NUCLEOTIDE SEQUENCE [LARGE SCALE GENOMIC DNA]</scope>
    <source>
        <strain evidence="3 4">E6.1</strain>
    </source>
</reference>
<proteinExistence type="predicted"/>
<gene>
    <name evidence="3" type="ORF">EAH76_06375</name>
</gene>
<keyword evidence="4" id="KW-1185">Reference proteome</keyword>
<dbReference type="InterPro" id="IPR041072">
    <property type="entry name" value="FAA_hydro_N"/>
</dbReference>
<accession>A0A502FY19</accession>
<dbReference type="GO" id="GO:0016787">
    <property type="term" value="F:hydrolase activity"/>
    <property type="evidence" value="ECO:0007669"/>
    <property type="project" value="UniProtKB-KW"/>
</dbReference>
<dbReference type="RefSeq" id="WP_140849274.1">
    <property type="nucleotide sequence ID" value="NZ_RCZC01000002.1"/>
</dbReference>
<feature type="domain" description="Fumarylacetoacetase N-terminal" evidence="2">
    <location>
        <begin position="1"/>
        <end position="78"/>
    </location>
</feature>
<protein>
    <submittedName>
        <fullName evidence="3">FAA hydrolase family protein</fullName>
    </submittedName>
</protein>
<dbReference type="InterPro" id="IPR011234">
    <property type="entry name" value="Fumarylacetoacetase-like_C"/>
</dbReference>
<sequence length="331" mass="35390">MKLAALKTGTPDGVLHVVSRDLSRSVAATGIAETLQAAIEQWDQVAPALERLYDSLNAGTAPDAADLVMTDVAAPLPRAWQWLDASAFHSHGDLLEKVFGLEPPPEKKTVPLMYQGAGDELLGATDDVPLPSEADGMDFEAELAVILDRVPMGTTAAQGERHIRLLTLVNDTSLRALAAKDLKTGFGFLQSKGATTFGPVAVTPDELGAAWRDGRVDLPMHIHWNGKEFGHPHCGAMGFSFGELVAHAARTRNLCAGTIIGTGTISNDTFREVGSACIAERRAIELTDEGQPRTPYLKFGDRVRIEMLDANGASIFGAIDQRYVQASPAPQ</sequence>
<name>A0A502FY19_9SPHN</name>
<dbReference type="Pfam" id="PF18288">
    <property type="entry name" value="FAA_hydro_N_2"/>
    <property type="match status" value="1"/>
</dbReference>
<dbReference type="EMBL" id="RCZC01000002">
    <property type="protein sequence ID" value="TPG54301.1"/>
    <property type="molecule type" value="Genomic_DNA"/>
</dbReference>
<dbReference type="InterPro" id="IPR036663">
    <property type="entry name" value="Fumarylacetoacetase_C_sf"/>
</dbReference>
<dbReference type="PANTHER" id="PTHR43211:SF1">
    <property type="entry name" value="BLL6422 PROTEIN"/>
    <property type="match status" value="1"/>
</dbReference>
<dbReference type="PANTHER" id="PTHR43211">
    <property type="entry name" value="FUMARYLACETOACETATE HYDROLASE"/>
    <property type="match status" value="1"/>
</dbReference>
<dbReference type="Proteomes" id="UP000319931">
    <property type="component" value="Unassembled WGS sequence"/>
</dbReference>
<evidence type="ECO:0000259" key="1">
    <source>
        <dbReference type="Pfam" id="PF01557"/>
    </source>
</evidence>
<evidence type="ECO:0000313" key="3">
    <source>
        <dbReference type="EMBL" id="TPG54301.1"/>
    </source>
</evidence>
<feature type="domain" description="Fumarylacetoacetase-like C-terminal" evidence="1">
    <location>
        <begin position="86"/>
        <end position="307"/>
    </location>
</feature>
<dbReference type="AlphaFoldDB" id="A0A502FY19"/>
<dbReference type="Pfam" id="PF01557">
    <property type="entry name" value="FAA_hydrolase"/>
    <property type="match status" value="1"/>
</dbReference>
<evidence type="ECO:0000259" key="2">
    <source>
        <dbReference type="Pfam" id="PF18288"/>
    </source>
</evidence>
<dbReference type="OrthoDB" id="9775905at2"/>
<keyword evidence="3" id="KW-0378">Hydrolase</keyword>
<comment type="caution">
    <text evidence="3">The sequence shown here is derived from an EMBL/GenBank/DDBJ whole genome shotgun (WGS) entry which is preliminary data.</text>
</comment>
<evidence type="ECO:0000313" key="4">
    <source>
        <dbReference type="Proteomes" id="UP000319931"/>
    </source>
</evidence>
<dbReference type="SUPFAM" id="SSF56529">
    <property type="entry name" value="FAH"/>
    <property type="match status" value="1"/>
</dbReference>